<protein>
    <recommendedName>
        <fullName evidence="4">F-box domain-containing protein</fullName>
    </recommendedName>
</protein>
<evidence type="ECO:0000313" key="3">
    <source>
        <dbReference type="Proteomes" id="UP000724874"/>
    </source>
</evidence>
<feature type="region of interest" description="Disordered" evidence="1">
    <location>
        <begin position="1"/>
        <end position="23"/>
    </location>
</feature>
<evidence type="ECO:0000256" key="1">
    <source>
        <dbReference type="SAM" id="MobiDB-lite"/>
    </source>
</evidence>
<gene>
    <name evidence="2" type="ORF">CPB84DRAFT_1202049</name>
</gene>
<feature type="compositionally biased region" description="Polar residues" evidence="1">
    <location>
        <begin position="514"/>
        <end position="538"/>
    </location>
</feature>
<feature type="region of interest" description="Disordered" evidence="1">
    <location>
        <begin position="503"/>
        <end position="543"/>
    </location>
</feature>
<dbReference type="AlphaFoldDB" id="A0A9P5TL57"/>
<keyword evidence="3" id="KW-1185">Reference proteome</keyword>
<comment type="caution">
    <text evidence="2">The sequence shown here is derived from an EMBL/GenBank/DDBJ whole genome shotgun (WGS) entry which is preliminary data.</text>
</comment>
<reference evidence="2" key="1">
    <citation type="submission" date="2020-11" db="EMBL/GenBank/DDBJ databases">
        <authorList>
            <consortium name="DOE Joint Genome Institute"/>
            <person name="Ahrendt S."/>
            <person name="Riley R."/>
            <person name="Andreopoulos W."/>
            <person name="LaButti K."/>
            <person name="Pangilinan J."/>
            <person name="Ruiz-duenas F.J."/>
            <person name="Barrasa J.M."/>
            <person name="Sanchez-Garcia M."/>
            <person name="Camarero S."/>
            <person name="Miyauchi S."/>
            <person name="Serrano A."/>
            <person name="Linde D."/>
            <person name="Babiker R."/>
            <person name="Drula E."/>
            <person name="Ayuso-Fernandez I."/>
            <person name="Pacheco R."/>
            <person name="Padilla G."/>
            <person name="Ferreira P."/>
            <person name="Barriuso J."/>
            <person name="Kellner H."/>
            <person name="Castanera R."/>
            <person name="Alfaro M."/>
            <person name="Ramirez L."/>
            <person name="Pisabarro A.G."/>
            <person name="Kuo A."/>
            <person name="Tritt A."/>
            <person name="Lipzen A."/>
            <person name="He G."/>
            <person name="Yan M."/>
            <person name="Ng V."/>
            <person name="Cullen D."/>
            <person name="Martin F."/>
            <person name="Rosso M.-N."/>
            <person name="Henrissat B."/>
            <person name="Hibbett D."/>
            <person name="Martinez A.T."/>
            <person name="Grigoriev I.V."/>
        </authorList>
    </citation>
    <scope>NUCLEOTIDE SEQUENCE</scope>
    <source>
        <strain evidence="2">AH 44721</strain>
    </source>
</reference>
<proteinExistence type="predicted"/>
<evidence type="ECO:0008006" key="4">
    <source>
        <dbReference type="Google" id="ProtNLM"/>
    </source>
</evidence>
<organism evidence="2 3">
    <name type="scientific">Gymnopilus junonius</name>
    <name type="common">Spectacular rustgill mushroom</name>
    <name type="synonym">Gymnopilus spectabilis subsp. junonius</name>
    <dbReference type="NCBI Taxonomy" id="109634"/>
    <lineage>
        <taxon>Eukaryota</taxon>
        <taxon>Fungi</taxon>
        <taxon>Dikarya</taxon>
        <taxon>Basidiomycota</taxon>
        <taxon>Agaricomycotina</taxon>
        <taxon>Agaricomycetes</taxon>
        <taxon>Agaricomycetidae</taxon>
        <taxon>Agaricales</taxon>
        <taxon>Agaricineae</taxon>
        <taxon>Hymenogastraceae</taxon>
        <taxon>Gymnopilus</taxon>
    </lineage>
</organism>
<name>A0A9P5TL57_GYMJU</name>
<sequence length="600" mass="67034">MNSRSPGHGMTRRNTEPNINTYLFGPGSATKGEQLAYIDKEIMRTEDGIVKLVLQRAFLKRRRNSFSPAVNLPTELLALIFEYTCLPIYSEFDDVCDGDINYRIGGENLGLSVGMGAVTPIFLGSICSKWRHVSQGASRLWSTLILRINNRHAEEQASLLRSWLIRSALRPLSIRIVEDDNSEQEEDDDDWGIDVTPRSIIEVLAAHSHQWHTIDFFLPSSWNHTLSRIKHKLPMLTKATLRIAEGSPSIARVSAFSLAPQLREVRLVGYSIANVVLPRSQLQCLHEEYFGLQDCLDALHLCTDLRTCQFEQVYGAAQPFFALPVRHDILESLELLLEDSRNLDALLEAMTLPSLKELVLSLSDEGSLLQPIIPLIQRSGCKLQRVHLVGDMPSEDKLISLLREVPMLKVLMLINPTTESGGKVTQTLLNLLNPSKLATGTPPREFDGQGDNQPGLSRQEMCLVPLLEKLEYQGATGFTSHDFVEFLVSRWRLGISDLEDVQTTSELPGPSAQIDDSASMPSFSADTSSASDVLSESPQGKRLSPRIRSEMLMPLRRVQLRSVIVTTTKKIKFDRGDAKVVLSLMQEGMHLDFLDDPNAD</sequence>
<dbReference type="EMBL" id="JADNYJ010000058">
    <property type="protein sequence ID" value="KAF8896862.1"/>
    <property type="molecule type" value="Genomic_DNA"/>
</dbReference>
<evidence type="ECO:0000313" key="2">
    <source>
        <dbReference type="EMBL" id="KAF8896862.1"/>
    </source>
</evidence>
<dbReference type="OrthoDB" id="2269034at2759"/>
<accession>A0A9P5TL57</accession>
<dbReference type="Proteomes" id="UP000724874">
    <property type="component" value="Unassembled WGS sequence"/>
</dbReference>